<dbReference type="PANTHER" id="PTHR46394">
    <property type="entry name" value="ANNEXIN"/>
    <property type="match status" value="1"/>
</dbReference>
<evidence type="ECO:0000259" key="3">
    <source>
        <dbReference type="PROSITE" id="PS51635"/>
    </source>
</evidence>
<dbReference type="PROSITE" id="PS51635">
    <property type="entry name" value="PNPLA"/>
    <property type="match status" value="1"/>
</dbReference>
<keyword evidence="5" id="KW-1185">Reference proteome</keyword>
<dbReference type="InterPro" id="IPR002641">
    <property type="entry name" value="PNPLA_dom"/>
</dbReference>
<dbReference type="SUPFAM" id="SSF52151">
    <property type="entry name" value="FabD/lysophospholipase-like"/>
    <property type="match status" value="1"/>
</dbReference>
<organism evidence="4 5">
    <name type="scientific">Azospirillum thermophilum</name>
    <dbReference type="NCBI Taxonomy" id="2202148"/>
    <lineage>
        <taxon>Bacteria</taxon>
        <taxon>Pseudomonadati</taxon>
        <taxon>Pseudomonadota</taxon>
        <taxon>Alphaproteobacteria</taxon>
        <taxon>Rhodospirillales</taxon>
        <taxon>Azospirillaceae</taxon>
        <taxon>Azospirillum</taxon>
    </lineage>
</organism>
<feature type="active site" description="Nucleophile" evidence="2">
    <location>
        <position position="58"/>
    </location>
</feature>
<dbReference type="EMBL" id="CP029353">
    <property type="protein sequence ID" value="AWK87494.1"/>
    <property type="molecule type" value="Genomic_DNA"/>
</dbReference>
<dbReference type="InterPro" id="IPR052580">
    <property type="entry name" value="Lipid_Hydrolase"/>
</dbReference>
<dbReference type="PANTHER" id="PTHR46394:SF1">
    <property type="entry name" value="PNPLA DOMAIN-CONTAINING PROTEIN"/>
    <property type="match status" value="1"/>
</dbReference>
<dbReference type="InterPro" id="IPR016035">
    <property type="entry name" value="Acyl_Trfase/lysoPLipase"/>
</dbReference>
<proteinExistence type="predicted"/>
<feature type="domain" description="PNPLA" evidence="3">
    <location>
        <begin position="25"/>
        <end position="271"/>
    </location>
</feature>
<protein>
    <recommendedName>
        <fullName evidence="3">PNPLA domain-containing protein</fullName>
    </recommendedName>
</protein>
<evidence type="ECO:0000313" key="4">
    <source>
        <dbReference type="EMBL" id="AWK87494.1"/>
    </source>
</evidence>
<reference evidence="5" key="1">
    <citation type="submission" date="2018-05" db="EMBL/GenBank/DDBJ databases">
        <title>Azospirillum thermophila sp. nov., a novel isolated from hot spring.</title>
        <authorList>
            <person name="Zhao Z."/>
        </authorList>
    </citation>
    <scope>NUCLEOTIDE SEQUENCE [LARGE SCALE GENOMIC DNA]</scope>
    <source>
        <strain evidence="5">CFH 70021</strain>
    </source>
</reference>
<dbReference type="GO" id="GO:0016042">
    <property type="term" value="P:lipid catabolic process"/>
    <property type="evidence" value="ECO:0007669"/>
    <property type="project" value="UniProtKB-UniRule"/>
</dbReference>
<keyword evidence="2" id="KW-0442">Lipid degradation</keyword>
<dbReference type="RefSeq" id="WP_109328708.1">
    <property type="nucleotide sequence ID" value="NZ_CP029353.1"/>
</dbReference>
<feature type="short sequence motif" description="GXSXG" evidence="2">
    <location>
        <begin position="56"/>
        <end position="60"/>
    </location>
</feature>
<dbReference type="GO" id="GO:0016787">
    <property type="term" value="F:hydrolase activity"/>
    <property type="evidence" value="ECO:0007669"/>
    <property type="project" value="UniProtKB-UniRule"/>
</dbReference>
<evidence type="ECO:0000313" key="5">
    <source>
        <dbReference type="Proteomes" id="UP000245629"/>
    </source>
</evidence>
<evidence type="ECO:0000256" key="2">
    <source>
        <dbReference type="PROSITE-ProRule" id="PRU01161"/>
    </source>
</evidence>
<keyword evidence="2" id="KW-0378">Hydrolase</keyword>
<dbReference type="Gene3D" id="3.40.1090.10">
    <property type="entry name" value="Cytosolic phospholipase A2 catalytic domain"/>
    <property type="match status" value="1"/>
</dbReference>
<evidence type="ECO:0000256" key="1">
    <source>
        <dbReference type="ARBA" id="ARBA00023098"/>
    </source>
</evidence>
<dbReference type="OrthoDB" id="9807112at2"/>
<feature type="short sequence motif" description="DGA/G" evidence="2">
    <location>
        <begin position="258"/>
        <end position="260"/>
    </location>
</feature>
<dbReference type="KEGG" id="azz:DEW08_15840"/>
<feature type="short sequence motif" description="GXGXXG" evidence="2">
    <location>
        <begin position="29"/>
        <end position="34"/>
    </location>
</feature>
<sequence>MNETALDVPRPGLKTKDAGSTAAYGIFQGGGAKGVAHLGAWAAAVESGVEFVGVAGSSAGALVAALIAVGYTPREVFDYEQVDKNIVTGSGRQLVDLVGLAEWKAFVKVRQALESGSRRRLALLALRFALTWILPPAWPRWLMSEKLFRRNMKSQRGVATTDIIKAFCNDLLLAKLGLPPGSKLVTFADIRPASDNEFIPLKITATNVLKQRLEIFDEATEDVVVADALAASISVPFFFAPTRIRRGDGSLIDGEYVDGGLLANLPIWLFREEKLTSRREFDYLGDGDRFLPVFAFSLTDGVTPPMTIPDKPDKPARRKPEAKPFVAYAKSVVNTGIFGSQRLSEQFMNDVFPIEVPANVDSMNFSLNRTDVRELVMTAKKQVGIHIEHAMLKHRNIVHILAELLPAVQRQLDGLYRTPGDAEFDARRRRIRLFVFVPHGRFSLCVRACYSEDGDDSDDQLIVDRRCAGVGDAYRIRIPTLINIKEHMRERKARFTTKYERALVPDFVETTLSIPLFKVLADWDKDSEERRQPVGVFVLDADFDLGVAYRSDSFVPFLIRETAAVTRALDKSEPAA</sequence>
<dbReference type="Pfam" id="PF01734">
    <property type="entry name" value="Patatin"/>
    <property type="match status" value="1"/>
</dbReference>
<accession>A0A2S2CSK5</accession>
<dbReference type="AlphaFoldDB" id="A0A2S2CSK5"/>
<feature type="active site" description="Proton acceptor" evidence="2">
    <location>
        <position position="258"/>
    </location>
</feature>
<keyword evidence="1 2" id="KW-0443">Lipid metabolism</keyword>
<dbReference type="Proteomes" id="UP000245629">
    <property type="component" value="Chromosome 2"/>
</dbReference>
<name>A0A2S2CSK5_9PROT</name>
<gene>
    <name evidence="4" type="ORF">DEW08_15840</name>
</gene>